<dbReference type="SUPFAM" id="SSF53300">
    <property type="entry name" value="vWA-like"/>
    <property type="match status" value="1"/>
</dbReference>
<keyword evidence="4" id="KW-1185">Reference proteome</keyword>
<name>E4XMB6_OIKDI</name>
<protein>
    <recommendedName>
        <fullName evidence="2">VWFA domain-containing protein</fullName>
    </recommendedName>
</protein>
<dbReference type="PROSITE" id="PS50234">
    <property type="entry name" value="VWFA"/>
    <property type="match status" value="1"/>
</dbReference>
<dbReference type="InterPro" id="IPR036465">
    <property type="entry name" value="vWFA_dom_sf"/>
</dbReference>
<feature type="region of interest" description="Disordered" evidence="1">
    <location>
        <begin position="342"/>
        <end position="362"/>
    </location>
</feature>
<evidence type="ECO:0000259" key="2">
    <source>
        <dbReference type="PROSITE" id="PS50234"/>
    </source>
</evidence>
<dbReference type="CDD" id="cd00198">
    <property type="entry name" value="vWFA"/>
    <property type="match status" value="1"/>
</dbReference>
<dbReference type="InterPro" id="IPR051266">
    <property type="entry name" value="CLCR"/>
</dbReference>
<dbReference type="Pfam" id="PF08434">
    <property type="entry name" value="CLCA"/>
    <property type="match status" value="1"/>
</dbReference>
<feature type="domain" description="VWFA" evidence="2">
    <location>
        <begin position="111"/>
        <end position="289"/>
    </location>
</feature>
<dbReference type="AlphaFoldDB" id="E4XMB6"/>
<reference evidence="3" key="1">
    <citation type="journal article" date="2010" name="Science">
        <title>Plasticity of animal genome architecture unmasked by rapid evolution of a pelagic tunicate.</title>
        <authorList>
            <person name="Denoeud F."/>
            <person name="Henriet S."/>
            <person name="Mungpakdee S."/>
            <person name="Aury J.M."/>
            <person name="Da Silva C."/>
            <person name="Brinkmann H."/>
            <person name="Mikhaleva J."/>
            <person name="Olsen L.C."/>
            <person name="Jubin C."/>
            <person name="Canestro C."/>
            <person name="Bouquet J.M."/>
            <person name="Danks G."/>
            <person name="Poulain J."/>
            <person name="Campsteijn C."/>
            <person name="Adamski M."/>
            <person name="Cross I."/>
            <person name="Yadetie F."/>
            <person name="Muffato M."/>
            <person name="Louis A."/>
            <person name="Butcher S."/>
            <person name="Tsagkogeorga G."/>
            <person name="Konrad A."/>
            <person name="Singh S."/>
            <person name="Jensen M.F."/>
            <person name="Cong E.H."/>
            <person name="Eikeseth-Otteraa H."/>
            <person name="Noel B."/>
            <person name="Anthouard V."/>
            <person name="Porcel B.M."/>
            <person name="Kachouri-Lafond R."/>
            <person name="Nishino A."/>
            <person name="Ugolini M."/>
            <person name="Chourrout P."/>
            <person name="Nishida H."/>
            <person name="Aasland R."/>
            <person name="Huzurbazar S."/>
            <person name="Westhof E."/>
            <person name="Delsuc F."/>
            <person name="Lehrach H."/>
            <person name="Reinhardt R."/>
            <person name="Weissenbach J."/>
            <person name="Roy S.W."/>
            <person name="Artiguenave F."/>
            <person name="Postlethwait J.H."/>
            <person name="Manak J.R."/>
            <person name="Thompson E.M."/>
            <person name="Jaillon O."/>
            <person name="Du Pasquier L."/>
            <person name="Boudinot P."/>
            <person name="Liberles D.A."/>
            <person name="Volff J.N."/>
            <person name="Philippe H."/>
            <person name="Lenhard B."/>
            <person name="Roest Crollius H."/>
            <person name="Wincker P."/>
            <person name="Chourrout D."/>
        </authorList>
    </citation>
    <scope>NUCLEOTIDE SEQUENCE [LARGE SCALE GENOMIC DNA]</scope>
</reference>
<gene>
    <name evidence="3" type="ORF">GSOID_T00015302001</name>
</gene>
<dbReference type="SMART" id="SM00327">
    <property type="entry name" value="VWA"/>
    <property type="match status" value="1"/>
</dbReference>
<proteinExistence type="predicted"/>
<dbReference type="OrthoDB" id="10021899at2759"/>
<dbReference type="InParanoid" id="E4XMB6"/>
<dbReference type="InterPro" id="IPR013642">
    <property type="entry name" value="CLCA_N"/>
</dbReference>
<dbReference type="Gene3D" id="3.40.50.410">
    <property type="entry name" value="von Willebrand factor, type A domain"/>
    <property type="match status" value="1"/>
</dbReference>
<evidence type="ECO:0000256" key="1">
    <source>
        <dbReference type="SAM" id="MobiDB-lite"/>
    </source>
</evidence>
<evidence type="ECO:0000313" key="4">
    <source>
        <dbReference type="Proteomes" id="UP000001307"/>
    </source>
</evidence>
<organism evidence="3">
    <name type="scientific">Oikopleura dioica</name>
    <name type="common">Tunicate</name>
    <dbReference type="NCBI Taxonomy" id="34765"/>
    <lineage>
        <taxon>Eukaryota</taxon>
        <taxon>Metazoa</taxon>
        <taxon>Chordata</taxon>
        <taxon>Tunicata</taxon>
        <taxon>Appendicularia</taxon>
        <taxon>Copelata</taxon>
        <taxon>Oikopleuridae</taxon>
        <taxon>Oikopleura</taxon>
    </lineage>
</organism>
<dbReference type="EMBL" id="FN653076">
    <property type="protein sequence ID" value="CBY11123.1"/>
    <property type="molecule type" value="Genomic_DNA"/>
</dbReference>
<dbReference type="InterPro" id="IPR002035">
    <property type="entry name" value="VWF_A"/>
</dbReference>
<evidence type="ECO:0000313" key="3">
    <source>
        <dbReference type="EMBL" id="CBY11123.1"/>
    </source>
</evidence>
<dbReference type="Pfam" id="PF00092">
    <property type="entry name" value="VWA"/>
    <property type="match status" value="1"/>
</dbReference>
<sequence length="362" mass="40476">MEAFESRNLCEFIPKKEQKESGLGSILFSRHLDDVTEYCDNNPSNQKTFHNRDAKTRHNEVCDTKSVWEVIRDHPDYLIGAGEQPVDDFDSVNADLWSKTQFTVLRQNNTKTVLAIDISTSMGIGKRWVNVKKAATQYLEAVPHDAHVGIVLFHRVAYVKVPLKQIENADSSDFLKNRLEKVELGVGTSIASALKVSMNVLQTSGPKDSRDSGGNIILLSDGQESHDPRIDDELIQELIDNKVTVNTIAFGTDASQKLEEVSSRTKGSSYFSDPENPNSILQDAFIAELQKDGSNAHPIVSVQRAINADGKPEKFDFKIDQTIGKDTKITISYETNEAKDNRPKITIETPGYPRKSFKFPTF</sequence>
<dbReference type="PANTHER" id="PTHR10579:SF177">
    <property type="entry name" value="CALCIUM-ACTIVATED CHLORIDE CHANNEL REGULATOR 4-LIKE PROTEIN"/>
    <property type="match status" value="1"/>
</dbReference>
<accession>E4XMB6</accession>
<dbReference type="Proteomes" id="UP000001307">
    <property type="component" value="Unassembled WGS sequence"/>
</dbReference>
<dbReference type="PANTHER" id="PTHR10579">
    <property type="entry name" value="CALCIUM-ACTIVATED CHLORIDE CHANNEL REGULATOR"/>
    <property type="match status" value="1"/>
</dbReference>